<dbReference type="SUPFAM" id="SSF51735">
    <property type="entry name" value="NAD(P)-binding Rossmann-fold domains"/>
    <property type="match status" value="1"/>
</dbReference>
<sequence>MMKAFYMTRFGGPEVMEYGDLPEPTPGKGEVLVDVKASSVNPVDWKLRGGMMKFVAGRGLPKPLGSDFSGVVRALGPGVTGFAPGDRVYGAVATMFGRPGAHAERVVARAKDTRRMPEGWTFEQGAALPVAALTATAGLRKCGDLAGKTVLVNGATGGVGHMALQIAKARGARVVAVCSARNAELARSLGADEVLDYHQVDVTAPGRTWDVFFDAFGQVGFSRAARALAASGVYITTLPGPDSVLRSALGGVLGGKRVGLAYMRSKPEDYAELERLIQGGVKVVLETFPLERAAEAFAVCEGGKVRGKVVLTVP</sequence>
<dbReference type="Gene3D" id="3.40.50.720">
    <property type="entry name" value="NAD(P)-binding Rossmann-like Domain"/>
    <property type="match status" value="1"/>
</dbReference>
<dbReference type="EMBL" id="JELY01002159">
    <property type="protein sequence ID" value="KYF53406.1"/>
    <property type="molecule type" value="Genomic_DNA"/>
</dbReference>
<dbReference type="Proteomes" id="UP000075420">
    <property type="component" value="Unassembled WGS sequence"/>
</dbReference>
<dbReference type="InterPro" id="IPR020843">
    <property type="entry name" value="ER"/>
</dbReference>
<dbReference type="InterPro" id="IPR036291">
    <property type="entry name" value="NAD(P)-bd_dom_sf"/>
</dbReference>
<dbReference type="CDD" id="cd08267">
    <property type="entry name" value="MDR1"/>
    <property type="match status" value="1"/>
</dbReference>
<name>A0A150PCP1_SORCE</name>
<gene>
    <name evidence="2" type="ORF">BE08_44260</name>
</gene>
<feature type="domain" description="Enoyl reductase (ER)" evidence="1">
    <location>
        <begin position="11"/>
        <end position="311"/>
    </location>
</feature>
<evidence type="ECO:0000313" key="2">
    <source>
        <dbReference type="EMBL" id="KYF53406.1"/>
    </source>
</evidence>
<comment type="caution">
    <text evidence="2">The sequence shown here is derived from an EMBL/GenBank/DDBJ whole genome shotgun (WGS) entry which is preliminary data.</text>
</comment>
<dbReference type="SUPFAM" id="SSF50129">
    <property type="entry name" value="GroES-like"/>
    <property type="match status" value="1"/>
</dbReference>
<dbReference type="InterPro" id="IPR052733">
    <property type="entry name" value="Chloroplast_QOR"/>
</dbReference>
<dbReference type="InterPro" id="IPR011032">
    <property type="entry name" value="GroES-like_sf"/>
</dbReference>
<evidence type="ECO:0000313" key="3">
    <source>
        <dbReference type="Proteomes" id="UP000075420"/>
    </source>
</evidence>
<dbReference type="Pfam" id="PF13602">
    <property type="entry name" value="ADH_zinc_N_2"/>
    <property type="match status" value="1"/>
</dbReference>
<evidence type="ECO:0000259" key="1">
    <source>
        <dbReference type="SMART" id="SM00829"/>
    </source>
</evidence>
<dbReference type="Pfam" id="PF08240">
    <property type="entry name" value="ADH_N"/>
    <property type="match status" value="1"/>
</dbReference>
<protein>
    <recommendedName>
        <fullName evidence="1">Enoyl reductase (ER) domain-containing protein</fullName>
    </recommendedName>
</protein>
<dbReference type="GO" id="GO:0016491">
    <property type="term" value="F:oxidoreductase activity"/>
    <property type="evidence" value="ECO:0007669"/>
    <property type="project" value="InterPro"/>
</dbReference>
<dbReference type="InterPro" id="IPR013154">
    <property type="entry name" value="ADH-like_N"/>
</dbReference>
<dbReference type="Gene3D" id="3.90.180.10">
    <property type="entry name" value="Medium-chain alcohol dehydrogenases, catalytic domain"/>
    <property type="match status" value="1"/>
</dbReference>
<organism evidence="2 3">
    <name type="scientific">Sorangium cellulosum</name>
    <name type="common">Polyangium cellulosum</name>
    <dbReference type="NCBI Taxonomy" id="56"/>
    <lineage>
        <taxon>Bacteria</taxon>
        <taxon>Pseudomonadati</taxon>
        <taxon>Myxococcota</taxon>
        <taxon>Polyangia</taxon>
        <taxon>Polyangiales</taxon>
        <taxon>Polyangiaceae</taxon>
        <taxon>Sorangium</taxon>
    </lineage>
</organism>
<dbReference type="SMART" id="SM00829">
    <property type="entry name" value="PKS_ER"/>
    <property type="match status" value="1"/>
</dbReference>
<reference evidence="2 3" key="1">
    <citation type="submission" date="2014-02" db="EMBL/GenBank/DDBJ databases">
        <title>The small core and large imbalanced accessory genome model reveals a collaborative survival strategy of Sorangium cellulosum strains in nature.</title>
        <authorList>
            <person name="Han K."/>
            <person name="Peng R."/>
            <person name="Blom J."/>
            <person name="Li Y.-Z."/>
        </authorList>
    </citation>
    <scope>NUCLEOTIDE SEQUENCE [LARGE SCALE GENOMIC DNA]</scope>
    <source>
        <strain evidence="2 3">So0157-25</strain>
    </source>
</reference>
<dbReference type="AlphaFoldDB" id="A0A150PCP1"/>
<accession>A0A150PCP1</accession>
<dbReference type="PANTHER" id="PTHR44013">
    <property type="entry name" value="ZINC-TYPE ALCOHOL DEHYDROGENASE-LIKE PROTEIN C16A3.02C"/>
    <property type="match status" value="1"/>
</dbReference>
<proteinExistence type="predicted"/>
<dbReference type="PANTHER" id="PTHR44013:SF1">
    <property type="entry name" value="ZINC-TYPE ALCOHOL DEHYDROGENASE-LIKE PROTEIN C16A3.02C"/>
    <property type="match status" value="1"/>
</dbReference>